<dbReference type="InterPro" id="IPR015422">
    <property type="entry name" value="PyrdxlP-dep_Trfase_small"/>
</dbReference>
<keyword evidence="3" id="KW-0808">Transferase</keyword>
<dbReference type="CDD" id="cd00609">
    <property type="entry name" value="AAT_like"/>
    <property type="match status" value="1"/>
</dbReference>
<dbReference type="SMART" id="SM00345">
    <property type="entry name" value="HTH_GNTR"/>
    <property type="match status" value="1"/>
</dbReference>
<name>A0AAV5NT50_9VIBR</name>
<keyword evidence="2" id="KW-0032">Aminotransferase</keyword>
<evidence type="ECO:0000313" key="9">
    <source>
        <dbReference type="EMBL" id="GLQ73663.1"/>
    </source>
</evidence>
<dbReference type="InterPro" id="IPR000524">
    <property type="entry name" value="Tscrpt_reg_HTH_GntR"/>
</dbReference>
<evidence type="ECO:0000256" key="6">
    <source>
        <dbReference type="ARBA" id="ARBA00023125"/>
    </source>
</evidence>
<dbReference type="PANTHER" id="PTHR46577:SF2">
    <property type="entry name" value="TRANSCRIPTIONAL REGULATORY PROTEIN"/>
    <property type="match status" value="1"/>
</dbReference>
<dbReference type="InterPro" id="IPR036390">
    <property type="entry name" value="WH_DNA-bd_sf"/>
</dbReference>
<evidence type="ECO:0000256" key="4">
    <source>
        <dbReference type="ARBA" id="ARBA00022898"/>
    </source>
</evidence>
<dbReference type="CDD" id="cd07377">
    <property type="entry name" value="WHTH_GntR"/>
    <property type="match status" value="1"/>
</dbReference>
<feature type="domain" description="HTH gntR-type" evidence="8">
    <location>
        <begin position="1"/>
        <end position="69"/>
    </location>
</feature>
<keyword evidence="7" id="KW-0804">Transcription</keyword>
<dbReference type="GO" id="GO:0030170">
    <property type="term" value="F:pyridoxal phosphate binding"/>
    <property type="evidence" value="ECO:0007669"/>
    <property type="project" value="InterPro"/>
</dbReference>
<keyword evidence="6" id="KW-0238">DNA-binding</keyword>
<dbReference type="InterPro" id="IPR051446">
    <property type="entry name" value="HTH_trans_reg/aminotransferase"/>
</dbReference>
<comment type="caution">
    <text evidence="9">The sequence shown here is derived from an EMBL/GenBank/DDBJ whole genome shotgun (WGS) entry which is preliminary data.</text>
</comment>
<dbReference type="Pfam" id="PF00392">
    <property type="entry name" value="GntR"/>
    <property type="match status" value="1"/>
</dbReference>
<gene>
    <name evidence="9" type="ORF">GCM10007932_30230</name>
</gene>
<protein>
    <submittedName>
        <fullName evidence="9">GntR family transcriptional regulator</fullName>
    </submittedName>
</protein>
<evidence type="ECO:0000259" key="8">
    <source>
        <dbReference type="PROSITE" id="PS50949"/>
    </source>
</evidence>
<dbReference type="GO" id="GO:0003677">
    <property type="term" value="F:DNA binding"/>
    <property type="evidence" value="ECO:0007669"/>
    <property type="project" value="UniProtKB-KW"/>
</dbReference>
<dbReference type="Gene3D" id="3.90.1150.10">
    <property type="entry name" value="Aspartate Aminotransferase, domain 1"/>
    <property type="match status" value="1"/>
</dbReference>
<dbReference type="InterPro" id="IPR004839">
    <property type="entry name" value="Aminotransferase_I/II_large"/>
</dbReference>
<evidence type="ECO:0000313" key="10">
    <source>
        <dbReference type="Proteomes" id="UP001156690"/>
    </source>
</evidence>
<evidence type="ECO:0000256" key="5">
    <source>
        <dbReference type="ARBA" id="ARBA00023015"/>
    </source>
</evidence>
<dbReference type="PROSITE" id="PS50949">
    <property type="entry name" value="HTH_GNTR"/>
    <property type="match status" value="1"/>
</dbReference>
<dbReference type="GO" id="GO:0003700">
    <property type="term" value="F:DNA-binding transcription factor activity"/>
    <property type="evidence" value="ECO:0007669"/>
    <property type="project" value="InterPro"/>
</dbReference>
<evidence type="ECO:0000256" key="7">
    <source>
        <dbReference type="ARBA" id="ARBA00023163"/>
    </source>
</evidence>
<keyword evidence="10" id="KW-1185">Reference proteome</keyword>
<sequence length="478" mass="53844">MTRYEQLAQEIKTQIESGVWRAGDKLPSVRATCKTSGFSISTVMQSYQLLESQGWVTARPQSGYYVSSRKISLSKPEPILPSTRESVNQSDNVNINDLLFDVIQQTRDNDIVPLSSAFPDPELFPFQVLTRNLASSGRKMLPQSTVTNLPPGNDALRRCIAQRYNLEGIHVVPDDIVVTSGAMEALNLSLQVLTKPGDLVAVESPTFYGALQAIERLQLKVVEIPSCPKFGINLELFEEALSTLPIKACWFMTSFQNPIGHSLPPEKKRQLIGMLAMHDVPLIEDDVYSELYFDQTKPLPAKHFDSEHRVLHCGSFSKCLAPGYRVGWVANRQYAKDLQRAQLMSTLSASIPTQMGIAEYLQSGGYDTHLRKLRRTLQQRQNAFLKGLKDWLPSEIKVTEPKGGYFIWLELPARVKAQEVYLKALQQKIGIAPGTLFSSDQHFCHHIRLNCSFDWDETTRDAIKTLSSILSDMLRENR</sequence>
<organism evidence="9 10">
    <name type="scientific">Vibrio penaeicida</name>
    <dbReference type="NCBI Taxonomy" id="104609"/>
    <lineage>
        <taxon>Bacteria</taxon>
        <taxon>Pseudomonadati</taxon>
        <taxon>Pseudomonadota</taxon>
        <taxon>Gammaproteobacteria</taxon>
        <taxon>Vibrionales</taxon>
        <taxon>Vibrionaceae</taxon>
        <taxon>Vibrio</taxon>
    </lineage>
</organism>
<dbReference type="SUPFAM" id="SSF53383">
    <property type="entry name" value="PLP-dependent transferases"/>
    <property type="match status" value="1"/>
</dbReference>
<evidence type="ECO:0000256" key="3">
    <source>
        <dbReference type="ARBA" id="ARBA00022679"/>
    </source>
</evidence>
<dbReference type="GO" id="GO:0008483">
    <property type="term" value="F:transaminase activity"/>
    <property type="evidence" value="ECO:0007669"/>
    <property type="project" value="UniProtKB-KW"/>
</dbReference>
<accession>A0AAV5NT50</accession>
<evidence type="ECO:0000256" key="1">
    <source>
        <dbReference type="ARBA" id="ARBA00005384"/>
    </source>
</evidence>
<keyword evidence="4" id="KW-0663">Pyridoxal phosphate</keyword>
<proteinExistence type="inferred from homology"/>
<dbReference type="SUPFAM" id="SSF46785">
    <property type="entry name" value="Winged helix' DNA-binding domain"/>
    <property type="match status" value="1"/>
</dbReference>
<dbReference type="RefSeq" id="WP_126608421.1">
    <property type="nucleotide sequence ID" value="NZ_AP025144.1"/>
</dbReference>
<dbReference type="AlphaFoldDB" id="A0AAV5NT50"/>
<dbReference type="InterPro" id="IPR015424">
    <property type="entry name" value="PyrdxlP-dep_Trfase"/>
</dbReference>
<dbReference type="Proteomes" id="UP001156690">
    <property type="component" value="Unassembled WGS sequence"/>
</dbReference>
<comment type="similarity">
    <text evidence="1">In the C-terminal section; belongs to the class-I pyridoxal-phosphate-dependent aminotransferase family.</text>
</comment>
<dbReference type="EMBL" id="BSNX01000037">
    <property type="protein sequence ID" value="GLQ73663.1"/>
    <property type="molecule type" value="Genomic_DNA"/>
</dbReference>
<reference evidence="10" key="1">
    <citation type="journal article" date="2019" name="Int. J. Syst. Evol. Microbiol.">
        <title>The Global Catalogue of Microorganisms (GCM) 10K type strain sequencing project: providing services to taxonomists for standard genome sequencing and annotation.</title>
        <authorList>
            <consortium name="The Broad Institute Genomics Platform"/>
            <consortium name="The Broad Institute Genome Sequencing Center for Infectious Disease"/>
            <person name="Wu L."/>
            <person name="Ma J."/>
        </authorList>
    </citation>
    <scope>NUCLEOTIDE SEQUENCE [LARGE SCALE GENOMIC DNA]</scope>
    <source>
        <strain evidence="10">NBRC 15640</strain>
    </source>
</reference>
<dbReference type="InterPro" id="IPR015421">
    <property type="entry name" value="PyrdxlP-dep_Trfase_major"/>
</dbReference>
<dbReference type="Gene3D" id="3.40.640.10">
    <property type="entry name" value="Type I PLP-dependent aspartate aminotransferase-like (Major domain)"/>
    <property type="match status" value="1"/>
</dbReference>
<dbReference type="InterPro" id="IPR036388">
    <property type="entry name" value="WH-like_DNA-bd_sf"/>
</dbReference>
<evidence type="ECO:0000256" key="2">
    <source>
        <dbReference type="ARBA" id="ARBA00022576"/>
    </source>
</evidence>
<dbReference type="Gene3D" id="1.10.10.10">
    <property type="entry name" value="Winged helix-like DNA-binding domain superfamily/Winged helix DNA-binding domain"/>
    <property type="match status" value="1"/>
</dbReference>
<dbReference type="Pfam" id="PF00155">
    <property type="entry name" value="Aminotran_1_2"/>
    <property type="match status" value="1"/>
</dbReference>
<keyword evidence="5" id="KW-0805">Transcription regulation</keyword>
<dbReference type="FunFam" id="3.40.640.10:FF:000023">
    <property type="entry name" value="Transcriptional regulator, GntR family"/>
    <property type="match status" value="1"/>
</dbReference>
<dbReference type="PANTHER" id="PTHR46577">
    <property type="entry name" value="HTH-TYPE TRANSCRIPTIONAL REGULATORY PROTEIN GABR"/>
    <property type="match status" value="1"/>
</dbReference>